<dbReference type="Pfam" id="PF13476">
    <property type="entry name" value="AAA_23"/>
    <property type="match status" value="1"/>
</dbReference>
<gene>
    <name evidence="4" type="ORF">SARC_01811</name>
</gene>
<feature type="region of interest" description="Disordered" evidence="1">
    <location>
        <begin position="919"/>
        <end position="939"/>
    </location>
</feature>
<dbReference type="InterPro" id="IPR027417">
    <property type="entry name" value="P-loop_NTPase"/>
</dbReference>
<reference evidence="4 5" key="1">
    <citation type="submission" date="2011-02" db="EMBL/GenBank/DDBJ databases">
        <title>The Genome Sequence of Sphaeroforma arctica JP610.</title>
        <authorList>
            <consortium name="The Broad Institute Genome Sequencing Platform"/>
            <person name="Russ C."/>
            <person name="Cuomo C."/>
            <person name="Young S.K."/>
            <person name="Zeng Q."/>
            <person name="Gargeya S."/>
            <person name="Alvarado L."/>
            <person name="Berlin A."/>
            <person name="Chapman S.B."/>
            <person name="Chen Z."/>
            <person name="Freedman E."/>
            <person name="Gellesch M."/>
            <person name="Goldberg J."/>
            <person name="Griggs A."/>
            <person name="Gujja S."/>
            <person name="Heilman E."/>
            <person name="Heiman D."/>
            <person name="Howarth C."/>
            <person name="Mehta T."/>
            <person name="Neiman D."/>
            <person name="Pearson M."/>
            <person name="Roberts A."/>
            <person name="Saif S."/>
            <person name="Shea T."/>
            <person name="Shenoy N."/>
            <person name="Sisk P."/>
            <person name="Stolte C."/>
            <person name="Sykes S."/>
            <person name="White J."/>
            <person name="Yandava C."/>
            <person name="Burger G."/>
            <person name="Gray M.W."/>
            <person name="Holland P.W.H."/>
            <person name="King N."/>
            <person name="Lang F.B.F."/>
            <person name="Roger A.J."/>
            <person name="Ruiz-Trillo I."/>
            <person name="Haas B."/>
            <person name="Nusbaum C."/>
            <person name="Birren B."/>
        </authorList>
    </citation>
    <scope>NUCLEOTIDE SEQUENCE [LARGE SCALE GENOMIC DNA]</scope>
    <source>
        <strain evidence="4 5">JP610</strain>
    </source>
</reference>
<dbReference type="InterPro" id="IPR004843">
    <property type="entry name" value="Calcineurin-like_PHP"/>
</dbReference>
<feature type="domain" description="Calcineurin-like phosphoesterase" evidence="2">
    <location>
        <begin position="210"/>
        <end position="395"/>
    </location>
</feature>
<dbReference type="PANTHER" id="PTHR32114">
    <property type="entry name" value="ABC TRANSPORTER ABCH.3"/>
    <property type="match status" value="1"/>
</dbReference>
<dbReference type="GO" id="GO:0016887">
    <property type="term" value="F:ATP hydrolysis activity"/>
    <property type="evidence" value="ECO:0007669"/>
    <property type="project" value="InterPro"/>
</dbReference>
<feature type="region of interest" description="Disordered" evidence="1">
    <location>
        <begin position="1047"/>
        <end position="1073"/>
    </location>
</feature>
<proteinExistence type="predicted"/>
<dbReference type="STRING" id="667725.A0A0L0GAJ5"/>
<dbReference type="Gene3D" id="3.60.21.10">
    <property type="match status" value="1"/>
</dbReference>
<evidence type="ECO:0000259" key="2">
    <source>
        <dbReference type="Pfam" id="PF00149"/>
    </source>
</evidence>
<dbReference type="InterPro" id="IPR029052">
    <property type="entry name" value="Metallo-depent_PP-like"/>
</dbReference>
<dbReference type="Pfam" id="PF00149">
    <property type="entry name" value="Metallophos"/>
    <property type="match status" value="1"/>
</dbReference>
<dbReference type="RefSeq" id="XP_014159912.1">
    <property type="nucleotide sequence ID" value="XM_014304437.1"/>
</dbReference>
<accession>A0A0L0GAJ5</accession>
<dbReference type="GeneID" id="25902315"/>
<dbReference type="SUPFAM" id="SSF56300">
    <property type="entry name" value="Metallo-dependent phosphatases"/>
    <property type="match status" value="1"/>
</dbReference>
<dbReference type="PANTHER" id="PTHR32114:SF2">
    <property type="entry name" value="ABC TRANSPORTER ABCH.3"/>
    <property type="match status" value="1"/>
</dbReference>
<sequence length="1333" mass="148974">MANSCSRPFVQKCFIPSISRYQVRLRSDRPGEIGCKSVQRLTREFRTLHRDPTGRRPRNVTAQCMQYKKSSTNSIITVWNKPMSRLQVRPYYLSSNDYTTSGLLRGRMHNTVSISSWHLSPCRAHFSTATHRLQSQVSSGDGNVGKLSVESGTPVTKLIEGHQTRDTSTFRKSYKYGKGKASDEVSCKPKLRFKLPAHQRSKTPRTPWGFIADVHFQDKGLDRINLGLDYLIAEFRKRGVRHIFCLGDMLNTRQQVSVPALSSCMMFFNRLMDEFDSVHVVLGNHDMHLKHSRTVTSLDALLMNKLQPNVRLYKEIELTEVDGIQVLMLPFHEDQNEILRYLKKMPKEVQNDTVAMAHLSINGATTNKHMHIKHHGQVGHKSFQDLRHTFTGHFHSFQTLGNLTYIGSPLQFTFSDLNDPNRGGVLYYPDSNSFTQVINPHAEVFKETTFEKVMASTGEEGLQKLKAEFAYKYVQVTSGDGLEKVDNRAFPKVRDRLIAAGALDVKLWKKKPKAGESGSLSAVLDNGAAAFIERTKSNNNRSYMLETIRSYLDKMILGDGKSSLPNFPRGTSASIVDRHKELAKEGQNIIDTVAGHNDIVDGQVFNANIKCLRMENFLGVQGGIYIPFQDIEEKVWLLEGENGCGKSTVVEAVTWCQFGKFVRSDMAAGDAVNDILDHGCRVVVEYSNGYSIERYRKHKTLGSNGARVYLHGQYLPQFEKGGMQATQQAIDDLLGVDYNRFLKTSIYVGNQAASFVSSSSLQRRDILEEVLGLGLFDKYLDVVRGRKKDARVELLNTSAMIVGLKEQETAATARTAKIQTERENSEALANDLSGKKITVENSVRSLTAKAASLAGTKERFTEIISRRKERRRLQLIVKSQREHYNALKEHIDDVASYRYQVQGQNHAFVKLAQSPAKQRVASKKQTGGASSKASCTGSNCSCGTQHTSLDVCPVCDRPLPEGVTHSHDDPVHQKVVAVRGMLAKGMNDASSAVDNQLGVQHDKRTRELHERAQMAKGALLEAEKTLVQFEATHASKIESDELSAFNVQRRSSRAAKSGGNVGTGSEGERKDEVADAGELATTTLENQINFVDQRLTESTTKLHKIDKIIYEAAGKCTLLANLEKDEMARNKVLATRLGGLREQEAILKHTASIDKFWEDGFSKKSGSMRNYLLDQSIHELNRILESVLDLVRGPHDISISFNSDLKLSKEYSKRSSGQRKRTDLAIFMALSQISRNHSRFQPGFMVLDELYDSLDSEGREAVTDLVKGFSARVRNVIVASPELHAGLEFPYVVSVSMTAQGSRLIDSRGLIECYSDDRREELNDNIGPVAGAV</sequence>
<dbReference type="SUPFAM" id="SSF52540">
    <property type="entry name" value="P-loop containing nucleoside triphosphate hydrolases"/>
    <property type="match status" value="1"/>
</dbReference>
<protein>
    <recommendedName>
        <fullName evidence="6">Rad50/SbcC-type AAA domain-containing protein</fullName>
    </recommendedName>
</protein>
<feature type="domain" description="Rad50/SbcC-type AAA" evidence="3">
    <location>
        <begin position="612"/>
        <end position="824"/>
    </location>
</feature>
<keyword evidence="5" id="KW-1185">Reference proteome</keyword>
<dbReference type="OrthoDB" id="18797at2759"/>
<dbReference type="EMBL" id="KQ241672">
    <property type="protein sequence ID" value="KNC86010.1"/>
    <property type="molecule type" value="Genomic_DNA"/>
</dbReference>
<dbReference type="Proteomes" id="UP000054560">
    <property type="component" value="Unassembled WGS sequence"/>
</dbReference>
<dbReference type="InterPro" id="IPR038729">
    <property type="entry name" value="Rad50/SbcC_AAA"/>
</dbReference>
<evidence type="ECO:0008006" key="6">
    <source>
        <dbReference type="Google" id="ProtNLM"/>
    </source>
</evidence>
<evidence type="ECO:0000313" key="5">
    <source>
        <dbReference type="Proteomes" id="UP000054560"/>
    </source>
</evidence>
<organism evidence="4 5">
    <name type="scientific">Sphaeroforma arctica JP610</name>
    <dbReference type="NCBI Taxonomy" id="667725"/>
    <lineage>
        <taxon>Eukaryota</taxon>
        <taxon>Ichthyosporea</taxon>
        <taxon>Ichthyophonida</taxon>
        <taxon>Sphaeroforma</taxon>
    </lineage>
</organism>
<evidence type="ECO:0000313" key="4">
    <source>
        <dbReference type="EMBL" id="KNC86010.1"/>
    </source>
</evidence>
<name>A0A0L0GAJ5_9EUKA</name>
<dbReference type="GO" id="GO:0006302">
    <property type="term" value="P:double-strand break repair"/>
    <property type="evidence" value="ECO:0007669"/>
    <property type="project" value="InterPro"/>
</dbReference>
<evidence type="ECO:0000259" key="3">
    <source>
        <dbReference type="Pfam" id="PF13476"/>
    </source>
</evidence>
<feature type="compositionally biased region" description="Polar residues" evidence="1">
    <location>
        <begin position="923"/>
        <end position="939"/>
    </location>
</feature>
<dbReference type="Gene3D" id="3.40.50.300">
    <property type="entry name" value="P-loop containing nucleotide triphosphate hydrolases"/>
    <property type="match status" value="2"/>
</dbReference>
<evidence type="ECO:0000256" key="1">
    <source>
        <dbReference type="SAM" id="MobiDB-lite"/>
    </source>
</evidence>
<dbReference type="eggNOG" id="ENOG502RBZ2">
    <property type="taxonomic scope" value="Eukaryota"/>
</dbReference>